<organism evidence="2 3">
    <name type="scientific">Corynebacterium freneyi</name>
    <dbReference type="NCBI Taxonomy" id="134034"/>
    <lineage>
        <taxon>Bacteria</taxon>
        <taxon>Bacillati</taxon>
        <taxon>Actinomycetota</taxon>
        <taxon>Actinomycetes</taxon>
        <taxon>Mycobacteriales</taxon>
        <taxon>Corynebacteriaceae</taxon>
        <taxon>Corynebacterium</taxon>
    </lineage>
</organism>
<evidence type="ECO:0000313" key="3">
    <source>
        <dbReference type="Proteomes" id="UP001519305"/>
    </source>
</evidence>
<dbReference type="InterPro" id="IPR021522">
    <property type="entry name" value="MctB"/>
</dbReference>
<reference evidence="2 3" key="1">
    <citation type="submission" date="2021-03" db="EMBL/GenBank/DDBJ databases">
        <title>Sequencing the genomes of 1000 actinobacteria strains.</title>
        <authorList>
            <person name="Klenk H.-P."/>
        </authorList>
    </citation>
    <scope>NUCLEOTIDE SEQUENCE [LARGE SCALE GENOMIC DNA]</scope>
    <source>
        <strain evidence="2 3">DSM 44506</strain>
    </source>
</reference>
<dbReference type="EMBL" id="JAGINY010000001">
    <property type="protein sequence ID" value="MBP2332390.1"/>
    <property type="molecule type" value="Genomic_DNA"/>
</dbReference>
<sequence length="324" mass="31813">MAKKRSGAWSVGVAGAALGVAAGSALGAYVLAPEGGIEWGGGQAAEERDAAIVERDAANVRADAANAVVEDVAAQVVDGSLSDVPVLLVTTPDADAAAVDAMEALLGDAGAPEVTRLGVTSKFLSAEGADELKDVATSALPAGTTLDVDRRDPGFQAGQALSPVLLLGEDAGERASVADRRLLLGSLRDAGFIEYEDGTMRPTAAIVVVTGAGTGEGEDAAAGSRILADFAEALSADGTVVVAGDPEAARDGGVIEVLESSDAAGSVATQPAIGDAAGRVGVVRAIVERKGAGAASAGEAPAGEPAEAPADQPAEEPAETAEPE</sequence>
<evidence type="ECO:0000256" key="1">
    <source>
        <dbReference type="SAM" id="MobiDB-lite"/>
    </source>
</evidence>
<accession>A0ABS4U858</accession>
<feature type="compositionally biased region" description="Acidic residues" evidence="1">
    <location>
        <begin position="313"/>
        <end position="324"/>
    </location>
</feature>
<proteinExistence type="predicted"/>
<gene>
    <name evidence="2" type="ORF">JOF33_001089</name>
</gene>
<feature type="region of interest" description="Disordered" evidence="1">
    <location>
        <begin position="293"/>
        <end position="324"/>
    </location>
</feature>
<evidence type="ECO:0000313" key="2">
    <source>
        <dbReference type="EMBL" id="MBP2332390.1"/>
    </source>
</evidence>
<dbReference type="Pfam" id="PF11382">
    <property type="entry name" value="MctB"/>
    <property type="match status" value="1"/>
</dbReference>
<feature type="compositionally biased region" description="Low complexity" evidence="1">
    <location>
        <begin position="293"/>
        <end position="312"/>
    </location>
</feature>
<keyword evidence="3" id="KW-1185">Reference proteome</keyword>
<name>A0ABS4U858_9CORY</name>
<comment type="caution">
    <text evidence="2">The sequence shown here is derived from an EMBL/GenBank/DDBJ whole genome shotgun (WGS) entry which is preliminary data.</text>
</comment>
<dbReference type="RefSeq" id="WP_209652749.1">
    <property type="nucleotide sequence ID" value="NZ_CP047357.1"/>
</dbReference>
<dbReference type="Proteomes" id="UP001519305">
    <property type="component" value="Unassembled WGS sequence"/>
</dbReference>
<protein>
    <recommendedName>
        <fullName evidence="4">Copper transporter</fullName>
    </recommendedName>
</protein>
<evidence type="ECO:0008006" key="4">
    <source>
        <dbReference type="Google" id="ProtNLM"/>
    </source>
</evidence>